<dbReference type="GO" id="GO:0043161">
    <property type="term" value="P:proteasome-mediated ubiquitin-dependent protein catabolic process"/>
    <property type="evidence" value="ECO:0007669"/>
    <property type="project" value="TreeGrafter"/>
</dbReference>
<evidence type="ECO:0000256" key="1">
    <source>
        <dbReference type="ARBA" id="ARBA00022574"/>
    </source>
</evidence>
<dbReference type="AlphaFoldDB" id="A0A060T0Z4"/>
<feature type="region of interest" description="Disordered" evidence="4">
    <location>
        <begin position="147"/>
        <end position="176"/>
    </location>
</feature>
<dbReference type="SMART" id="SM00320">
    <property type="entry name" value="WD40"/>
    <property type="match status" value="4"/>
</dbReference>
<reference evidence="5" key="2">
    <citation type="submission" date="2014-06" db="EMBL/GenBank/DDBJ databases">
        <title>The complete genome of Blastobotrys (Arxula) adeninivorans LS3 - a yeast of biotechnological interest.</title>
        <authorList>
            <person name="Kunze G."/>
            <person name="Gaillardin C."/>
            <person name="Czernicka M."/>
            <person name="Durrens P."/>
            <person name="Martin T."/>
            <person name="Boer E."/>
            <person name="Gabaldon T."/>
            <person name="Cruz J."/>
            <person name="Talla E."/>
            <person name="Marck C."/>
            <person name="Goffeau A."/>
            <person name="Barbe V."/>
            <person name="Baret P."/>
            <person name="Baronian K."/>
            <person name="Beier S."/>
            <person name="Bleykasten C."/>
            <person name="Bode R."/>
            <person name="Casaregola S."/>
            <person name="Despons L."/>
            <person name="Fairhead C."/>
            <person name="Giersberg M."/>
            <person name="Gierski P."/>
            <person name="Hahnel U."/>
            <person name="Hartmann A."/>
            <person name="Jankowska D."/>
            <person name="Jubin C."/>
            <person name="Jung P."/>
            <person name="Lafontaine I."/>
            <person name="Leh-Louis V."/>
            <person name="Lemaire M."/>
            <person name="Marcet-Houben M."/>
            <person name="Mascher M."/>
            <person name="Morel G."/>
            <person name="Richard G.-F."/>
            <person name="Riechen J."/>
            <person name="Sacerdot C."/>
            <person name="Sarkar A."/>
            <person name="Savel G."/>
            <person name="Schacherer J."/>
            <person name="Sherman D."/>
            <person name="Straub M.-L."/>
            <person name="Stein N."/>
            <person name="Thierry A."/>
            <person name="Trautwein-Schult A."/>
            <person name="Westhof E."/>
            <person name="Worch S."/>
            <person name="Dujon B."/>
            <person name="Souciet J.-L."/>
            <person name="Wincker P."/>
            <person name="Scholz U."/>
            <person name="Neuveglise N."/>
        </authorList>
    </citation>
    <scope>NUCLEOTIDE SEQUENCE</scope>
    <source>
        <strain evidence="5">LS3</strain>
    </source>
</reference>
<feature type="region of interest" description="Disordered" evidence="4">
    <location>
        <begin position="1"/>
        <end position="70"/>
    </location>
</feature>
<dbReference type="Pfam" id="PF00400">
    <property type="entry name" value="WD40"/>
    <property type="match status" value="3"/>
</dbReference>
<dbReference type="InterPro" id="IPR036322">
    <property type="entry name" value="WD40_repeat_dom_sf"/>
</dbReference>
<feature type="compositionally biased region" description="Acidic residues" evidence="4">
    <location>
        <begin position="17"/>
        <end position="52"/>
    </location>
</feature>
<feature type="repeat" description="WD" evidence="3">
    <location>
        <begin position="423"/>
        <end position="457"/>
    </location>
</feature>
<sequence length="679" mass="76577">MDDGPSAYEMLLAASSDDTENDADYVAGEDEEDDDEDMVGLEDLDEDEEEDGHEGWARGVLSSGSSDDEGLGTIQIARISRGDNAQLRTIQEALMDLADTVNIPRFGFGYGHNTQAQIRRQSRAQREELRTRQRAGKLGYAGRSYYQRSLDEPPPLSQSEQESATPMTKESKGQWKKERSIPLSHYLLKRKRLEWGRASPYWKPPRAEWMRRFVPSDSGHRAKFYDNAIYGGRFSTDGKWFYNVSQALKAHVYDTSNPYQPKFSEVFNTQGGGRWTITDCDMSYDNQFLSFCSLDPIVYFCRTNCTNQDLTDQDESENDRTHMLDFSAGLTRASMGRFLIYSLRFVPNQQSRLVAGTGTRAVLEMDIAANKQVTKIGTHTSDVNGIDFLSPYDPSLLISGSDDGTVLLWDRRLCGQHACCGGFVGHTEGLTSVAAKGDGRYLLSNSKDQSMKLWDVRRITSQSDIKSQRIADFSSGYDYRYEPYHGPRVSKHPRDRSVMTYGGHAVRKTLIRARFSPLESTGGQYVYSGSADGCVYIWRLDGQLVRILDPSKTLQFTHELRDQHEENRISEYPRSLSRPPLQQSVQIGLIKDVSWHPELPMIYASGWTLMTDAWAAHEFSDLAGGALIQMPFSIDRINLKSNPDYEPGVETESLFRHRDNSIPNDEADTLYVSSIGAAS</sequence>
<dbReference type="PhylomeDB" id="A0A060T0Z4"/>
<dbReference type="SUPFAM" id="SSF50978">
    <property type="entry name" value="WD40 repeat-like"/>
    <property type="match status" value="1"/>
</dbReference>
<dbReference type="PANTHER" id="PTHR19847">
    <property type="entry name" value="DDB1- AND CUL4-ASSOCIATED FACTOR 11"/>
    <property type="match status" value="1"/>
</dbReference>
<proteinExistence type="predicted"/>
<evidence type="ECO:0000256" key="4">
    <source>
        <dbReference type="SAM" id="MobiDB-lite"/>
    </source>
</evidence>
<dbReference type="InterPro" id="IPR001680">
    <property type="entry name" value="WD40_rpt"/>
</dbReference>
<feature type="compositionally biased region" description="Polar residues" evidence="4">
    <location>
        <begin position="157"/>
        <end position="168"/>
    </location>
</feature>
<evidence type="ECO:0000256" key="2">
    <source>
        <dbReference type="ARBA" id="ARBA00022737"/>
    </source>
</evidence>
<keyword evidence="1 3" id="KW-0853">WD repeat</keyword>
<dbReference type="InterPro" id="IPR051859">
    <property type="entry name" value="DCAF"/>
</dbReference>
<organism evidence="5">
    <name type="scientific">Blastobotrys adeninivorans</name>
    <name type="common">Yeast</name>
    <name type="synonym">Arxula adeninivorans</name>
    <dbReference type="NCBI Taxonomy" id="409370"/>
    <lineage>
        <taxon>Eukaryota</taxon>
        <taxon>Fungi</taxon>
        <taxon>Dikarya</taxon>
        <taxon>Ascomycota</taxon>
        <taxon>Saccharomycotina</taxon>
        <taxon>Dipodascomycetes</taxon>
        <taxon>Dipodascales</taxon>
        <taxon>Trichomonascaceae</taxon>
        <taxon>Blastobotrys</taxon>
    </lineage>
</organism>
<protein>
    <submittedName>
        <fullName evidence="5">ARAD1C12320p</fullName>
    </submittedName>
</protein>
<dbReference type="PROSITE" id="PS50294">
    <property type="entry name" value="WD_REPEATS_REGION"/>
    <property type="match status" value="2"/>
</dbReference>
<dbReference type="EMBL" id="HG937693">
    <property type="protein sequence ID" value="CDP34439.1"/>
    <property type="molecule type" value="Genomic_DNA"/>
</dbReference>
<accession>A0A060T0Z4</accession>
<feature type="repeat" description="WD" evidence="3">
    <location>
        <begin position="376"/>
        <end position="410"/>
    </location>
</feature>
<dbReference type="GO" id="GO:0080008">
    <property type="term" value="C:Cul4-RING E3 ubiquitin ligase complex"/>
    <property type="evidence" value="ECO:0007669"/>
    <property type="project" value="TreeGrafter"/>
</dbReference>
<feature type="region of interest" description="Disordered" evidence="4">
    <location>
        <begin position="114"/>
        <end position="134"/>
    </location>
</feature>
<dbReference type="PRINTS" id="PR00320">
    <property type="entry name" value="GPROTEINBRPT"/>
</dbReference>
<evidence type="ECO:0000256" key="3">
    <source>
        <dbReference type="PROSITE-ProRule" id="PRU00221"/>
    </source>
</evidence>
<reference evidence="5" key="1">
    <citation type="submission" date="2014-02" db="EMBL/GenBank/DDBJ databases">
        <authorList>
            <person name="Genoscope - CEA"/>
        </authorList>
    </citation>
    <scope>NUCLEOTIDE SEQUENCE</scope>
    <source>
        <strain evidence="5">LS3</strain>
    </source>
</reference>
<dbReference type="PROSITE" id="PS50082">
    <property type="entry name" value="WD_REPEATS_2"/>
    <property type="match status" value="2"/>
</dbReference>
<keyword evidence="2" id="KW-0677">Repeat</keyword>
<name>A0A060T0Z4_BLAAD</name>
<dbReference type="PANTHER" id="PTHR19847:SF7">
    <property type="entry name" value="DDB1- AND CUL4-ASSOCIATED FACTOR 11"/>
    <property type="match status" value="1"/>
</dbReference>
<evidence type="ECO:0000313" key="5">
    <source>
        <dbReference type="EMBL" id="CDP34439.1"/>
    </source>
</evidence>
<dbReference type="InterPro" id="IPR015943">
    <property type="entry name" value="WD40/YVTN_repeat-like_dom_sf"/>
</dbReference>
<dbReference type="Gene3D" id="2.130.10.10">
    <property type="entry name" value="YVTN repeat-like/Quinoprotein amine dehydrogenase"/>
    <property type="match status" value="1"/>
</dbReference>
<gene>
    <name evidence="5" type="ORF">GNLVRS02_ARAD1C12320g</name>
</gene>
<dbReference type="InterPro" id="IPR020472">
    <property type="entry name" value="WD40_PAC1"/>
</dbReference>